<reference evidence="1" key="1">
    <citation type="submission" date="2022-11" db="EMBL/GenBank/DDBJ databases">
        <title>Identification and genomic analyses of a novel endophytic actinobacterium Streptomyces endophytica sp. nov. with potential for biocontrol of Yam anthracnose.</title>
        <authorList>
            <person name="Huang X."/>
        </authorList>
    </citation>
    <scope>NUCLEOTIDE SEQUENCE</scope>
    <source>
        <strain evidence="1">HNM0140</strain>
    </source>
</reference>
<evidence type="ECO:0000313" key="2">
    <source>
        <dbReference type="Proteomes" id="UP001164959"/>
    </source>
</evidence>
<keyword evidence="2" id="KW-1185">Reference proteome</keyword>
<organism evidence="1 2">
    <name type="scientific">Streptomyces endophytica</name>
    <dbReference type="NCBI Taxonomy" id="2991496"/>
    <lineage>
        <taxon>Bacteria</taxon>
        <taxon>Bacillati</taxon>
        <taxon>Actinomycetota</taxon>
        <taxon>Actinomycetes</taxon>
        <taxon>Kitasatosporales</taxon>
        <taxon>Streptomycetaceae</taxon>
        <taxon>Streptomyces</taxon>
    </lineage>
</organism>
<dbReference type="EMBL" id="CP110636">
    <property type="protein sequence ID" value="UZJ33499.1"/>
    <property type="molecule type" value="Genomic_DNA"/>
</dbReference>
<gene>
    <name evidence="1" type="ORF">OJ254_28505</name>
</gene>
<name>A0ABY6PI71_9ACTN</name>
<accession>A0ABY6PI71</accession>
<proteinExistence type="predicted"/>
<sequence length="60" mass="6656">MHRDLMDGRGRLPSIGAAVKGERTSLPWFVVDAVGREVEPVSRYLRDLALGDDSAPLHRL</sequence>
<dbReference type="Proteomes" id="UP001164959">
    <property type="component" value="Chromosome"/>
</dbReference>
<evidence type="ECO:0000313" key="1">
    <source>
        <dbReference type="EMBL" id="UZJ33499.1"/>
    </source>
</evidence>
<dbReference type="RefSeq" id="WP_265364676.1">
    <property type="nucleotide sequence ID" value="NZ_CP110636.1"/>
</dbReference>
<protein>
    <submittedName>
        <fullName evidence="1">Uncharacterized protein</fullName>
    </submittedName>
</protein>